<dbReference type="AlphaFoldDB" id="N1VXQ4"/>
<reference evidence="1" key="1">
    <citation type="submission" date="2013-03" db="EMBL/GenBank/DDBJ databases">
        <authorList>
            <person name="Harkins D.M."/>
            <person name="Durkin A.S."/>
            <person name="Brinkac L.M."/>
            <person name="Haft D.H."/>
            <person name="Selengut J.D."/>
            <person name="Sanka R."/>
            <person name="DePew J."/>
            <person name="Purushe J."/>
            <person name="Hartskeerl R.A."/>
            <person name="Ahmed A."/>
            <person name="van der Linden H."/>
            <person name="Goris M.G.A."/>
            <person name="Vinetz J.M."/>
            <person name="Sutton G.G."/>
            <person name="Nierman W.C."/>
            <person name="Fouts D.E."/>
        </authorList>
    </citation>
    <scope>NUCLEOTIDE SEQUENCE [LARGE SCALE GENOMIC DNA]</scope>
    <source>
        <strain evidence="1">LT 11-33</strain>
    </source>
</reference>
<dbReference type="EMBL" id="AOGW02000010">
    <property type="protein sequence ID" value="EMY61825.1"/>
    <property type="molecule type" value="Genomic_DNA"/>
</dbReference>
<evidence type="ECO:0000313" key="1">
    <source>
        <dbReference type="EMBL" id="EMY61825.1"/>
    </source>
</evidence>
<dbReference type="STRING" id="1257025.LEP1GSC203_1445"/>
<organism evidence="1 2">
    <name type="scientific">Leptospira terpstrae serovar Hualin str. LT 11-33 = ATCC 700639</name>
    <dbReference type="NCBI Taxonomy" id="1257025"/>
    <lineage>
        <taxon>Bacteria</taxon>
        <taxon>Pseudomonadati</taxon>
        <taxon>Spirochaetota</taxon>
        <taxon>Spirochaetia</taxon>
        <taxon>Leptospirales</taxon>
        <taxon>Leptospiraceae</taxon>
        <taxon>Leptospira</taxon>
    </lineage>
</organism>
<sequence>MLILVFSFLLHRNLNYRFNDAAGPTIGVITFKNKTVLRKYNDGLY</sequence>
<dbReference type="Proteomes" id="UP000012371">
    <property type="component" value="Unassembled WGS sequence"/>
</dbReference>
<accession>N1VXQ4</accession>
<comment type="caution">
    <text evidence="1">The sequence shown here is derived from an EMBL/GenBank/DDBJ whole genome shotgun (WGS) entry which is preliminary data.</text>
</comment>
<keyword evidence="2" id="KW-1185">Reference proteome</keyword>
<gene>
    <name evidence="1" type="ORF">LEP1GSC203_1445</name>
</gene>
<protein>
    <submittedName>
        <fullName evidence="1">Uncharacterized protein</fullName>
    </submittedName>
</protein>
<name>N1VXQ4_9LEPT</name>
<proteinExistence type="predicted"/>
<evidence type="ECO:0000313" key="2">
    <source>
        <dbReference type="Proteomes" id="UP000012371"/>
    </source>
</evidence>